<reference evidence="1 2" key="1">
    <citation type="submission" date="2023-08" db="EMBL/GenBank/DDBJ databases">
        <title>Comparative genomics and taxonomic characterization of three novel marine species of genus Marivirga.</title>
        <authorList>
            <person name="Muhammad N."/>
            <person name="Kim S.-G."/>
        </authorList>
    </citation>
    <scope>NUCLEOTIDE SEQUENCE [LARGE SCALE GENOMIC DNA]</scope>
    <source>
        <strain evidence="1 2">BDSF4-3</strain>
    </source>
</reference>
<dbReference type="KEGG" id="msaa:QYS49_13240"/>
<dbReference type="InterPro" id="IPR019587">
    <property type="entry name" value="Polyketide_cyclase/dehydratase"/>
</dbReference>
<keyword evidence="2" id="KW-1185">Reference proteome</keyword>
<organism evidence="1 2">
    <name type="scientific">Marivirga salinarum</name>
    <dbReference type="NCBI Taxonomy" id="3059078"/>
    <lineage>
        <taxon>Bacteria</taxon>
        <taxon>Pseudomonadati</taxon>
        <taxon>Bacteroidota</taxon>
        <taxon>Cytophagia</taxon>
        <taxon>Cytophagales</taxon>
        <taxon>Marivirgaceae</taxon>
        <taxon>Marivirga</taxon>
    </lineage>
</organism>
<accession>A0AA49J9R7</accession>
<sequence length="178" mass="20114">MKVLKIIGLAILGIIVLALIVAAVADKEYEVSRETTINASHQEVFDYVKYLKNQDQYSKWATMDPDMKNTYTGVDGTVGFVAAWESENENVGVGEQEILSIDKDRIDYALRFKEPFEANDKAYLKLEAVGDNQTKVTWGFNGSMSYPMNLMLVVMDFEEMLGADLEYGLQELKKIMES</sequence>
<evidence type="ECO:0000313" key="2">
    <source>
        <dbReference type="Proteomes" id="UP001230496"/>
    </source>
</evidence>
<gene>
    <name evidence="1" type="ORF">QYS49_13240</name>
</gene>
<dbReference type="Pfam" id="PF10604">
    <property type="entry name" value="Polyketide_cyc2"/>
    <property type="match status" value="1"/>
</dbReference>
<dbReference type="RefSeq" id="WP_308349118.1">
    <property type="nucleotide sequence ID" value="NZ_CP129971.1"/>
</dbReference>
<protein>
    <submittedName>
        <fullName evidence="1">SRPBCC family protein</fullName>
    </submittedName>
</protein>
<proteinExistence type="predicted"/>
<name>A0AA49J9R7_9BACT</name>
<dbReference type="CDD" id="cd07818">
    <property type="entry name" value="SRPBCC_1"/>
    <property type="match status" value="1"/>
</dbReference>
<dbReference type="EMBL" id="CP129971">
    <property type="protein sequence ID" value="WKK77944.2"/>
    <property type="molecule type" value="Genomic_DNA"/>
</dbReference>
<evidence type="ECO:0000313" key="1">
    <source>
        <dbReference type="EMBL" id="WKK77944.2"/>
    </source>
</evidence>
<dbReference type="SUPFAM" id="SSF55961">
    <property type="entry name" value="Bet v1-like"/>
    <property type="match status" value="1"/>
</dbReference>
<dbReference type="Proteomes" id="UP001230496">
    <property type="component" value="Chromosome"/>
</dbReference>
<dbReference type="AlphaFoldDB" id="A0AA49J9R7"/>
<dbReference type="InterPro" id="IPR023393">
    <property type="entry name" value="START-like_dom_sf"/>
</dbReference>
<dbReference type="Gene3D" id="3.30.530.20">
    <property type="match status" value="1"/>
</dbReference>